<keyword evidence="5" id="KW-1185">Reference proteome</keyword>
<keyword evidence="3" id="KW-0472">Membrane</keyword>
<evidence type="ECO:0000313" key="4">
    <source>
        <dbReference type="EMBL" id="SET34340.1"/>
    </source>
</evidence>
<accession>A0A1I0DPN6</accession>
<evidence type="ECO:0000256" key="2">
    <source>
        <dbReference type="SAM" id="MobiDB-lite"/>
    </source>
</evidence>
<evidence type="ECO:0008006" key="6">
    <source>
        <dbReference type="Google" id="ProtNLM"/>
    </source>
</evidence>
<dbReference type="RefSeq" id="WP_090869827.1">
    <property type="nucleotide sequence ID" value="NZ_FOHE01000009.1"/>
</dbReference>
<sequence>MKQVRDDVIHSENGNVALFVLGMLSIIMVLFLVVANLGSVLATKEKSDMTSSQASLTATSVFYEEVRDMIEGTSYTEPVEPTEPTPPDEDAENYDELMEAYEEAMEEYDELYDEYLEELEIYEFFDQFDDKVAERRDGLIGSLPDWTLNELDLEALDQVLENALTSGGPVQEALEDLLVGSIDNAVIQAAIATIEQNNGELEGAKLDIQDNRIFIKSANEMESTSYNGILEGIQEKIYQESAGPEIGFINYIWNRNTPIELEDE</sequence>
<name>A0A1I0DPN6_9BACI</name>
<feature type="region of interest" description="Disordered" evidence="2">
    <location>
        <begin position="72"/>
        <end position="91"/>
    </location>
</feature>
<protein>
    <recommendedName>
        <fullName evidence="6">Flp pilus-assembly TadE/G-like</fullName>
    </recommendedName>
</protein>
<evidence type="ECO:0000313" key="5">
    <source>
        <dbReference type="Proteomes" id="UP000198618"/>
    </source>
</evidence>
<feature type="coiled-coil region" evidence="1">
    <location>
        <begin position="91"/>
        <end position="118"/>
    </location>
</feature>
<organism evidence="4 5">
    <name type="scientific">Oceanobacillus limi</name>
    <dbReference type="NCBI Taxonomy" id="930131"/>
    <lineage>
        <taxon>Bacteria</taxon>
        <taxon>Bacillati</taxon>
        <taxon>Bacillota</taxon>
        <taxon>Bacilli</taxon>
        <taxon>Bacillales</taxon>
        <taxon>Bacillaceae</taxon>
        <taxon>Oceanobacillus</taxon>
    </lineage>
</organism>
<dbReference type="OrthoDB" id="2873457at2"/>
<reference evidence="4 5" key="1">
    <citation type="submission" date="2016-10" db="EMBL/GenBank/DDBJ databases">
        <authorList>
            <person name="de Groot N.N."/>
        </authorList>
    </citation>
    <scope>NUCLEOTIDE SEQUENCE [LARGE SCALE GENOMIC DNA]</scope>
    <source>
        <strain evidence="4 5">IBRC-M 10780</strain>
    </source>
</reference>
<gene>
    <name evidence="4" type="ORF">SAMN05216389_10976</name>
</gene>
<dbReference type="EMBL" id="FOHE01000009">
    <property type="protein sequence ID" value="SET34340.1"/>
    <property type="molecule type" value="Genomic_DNA"/>
</dbReference>
<keyword evidence="1" id="KW-0175">Coiled coil</keyword>
<evidence type="ECO:0000256" key="3">
    <source>
        <dbReference type="SAM" id="Phobius"/>
    </source>
</evidence>
<dbReference type="Proteomes" id="UP000198618">
    <property type="component" value="Unassembled WGS sequence"/>
</dbReference>
<evidence type="ECO:0000256" key="1">
    <source>
        <dbReference type="SAM" id="Coils"/>
    </source>
</evidence>
<keyword evidence="3" id="KW-0812">Transmembrane</keyword>
<proteinExistence type="predicted"/>
<feature type="transmembrane region" description="Helical" evidence="3">
    <location>
        <begin position="16"/>
        <end position="42"/>
    </location>
</feature>
<dbReference type="AlphaFoldDB" id="A0A1I0DPN6"/>
<dbReference type="STRING" id="930131.SAMN05216389_10976"/>
<keyword evidence="3" id="KW-1133">Transmembrane helix</keyword>